<protein>
    <submittedName>
        <fullName evidence="4">Rifin</fullName>
    </submittedName>
</protein>
<gene>
    <name evidence="4" type="primary">RIF</name>
    <name evidence="4" type="ORF">PRCDC_0011200</name>
</gene>
<dbReference type="Proteomes" id="UP000027581">
    <property type="component" value="Unassembled WGS sequence"/>
</dbReference>
<feature type="compositionally biased region" description="Basic and acidic residues" evidence="2">
    <location>
        <begin position="42"/>
        <end position="53"/>
    </location>
</feature>
<keyword evidence="5" id="KW-1185">Reference proteome</keyword>
<dbReference type="EMBL" id="HG810738">
    <property type="protein sequence ID" value="CDO62075.1"/>
    <property type="molecule type" value="Genomic_DNA"/>
</dbReference>
<dbReference type="NCBIfam" id="TIGR01477">
    <property type="entry name" value="RIFIN"/>
    <property type="match status" value="1"/>
</dbReference>
<feature type="region of interest" description="Disordered" evidence="2">
    <location>
        <begin position="27"/>
        <end position="53"/>
    </location>
</feature>
<keyword evidence="3" id="KW-1133">Transmembrane helix</keyword>
<evidence type="ECO:0000256" key="2">
    <source>
        <dbReference type="SAM" id="MobiDB-lite"/>
    </source>
</evidence>
<evidence type="ECO:0000256" key="1">
    <source>
        <dbReference type="SAM" id="Coils"/>
    </source>
</evidence>
<dbReference type="VEuPathDB" id="PlasmoDB:PRG01_0018400"/>
<name>A0A060RMR4_PLARE</name>
<dbReference type="PhylomeDB" id="A0A060RMR4"/>
<keyword evidence="3" id="KW-0812">Transmembrane</keyword>
<feature type="transmembrane region" description="Helical" evidence="3">
    <location>
        <begin position="271"/>
        <end position="292"/>
    </location>
</feature>
<reference evidence="4" key="2">
    <citation type="submission" date="2014-05" db="EMBL/GenBank/DDBJ databases">
        <title>The genome sequences of chimpanzee malaria parasites reveal the path to human adaptation.</title>
        <authorList>
            <person name="Otto T.D."/>
            <person name="Rayner J.C."/>
            <person name="Boehme U."/>
            <person name="Pain A."/>
            <person name="Spottiswoode N."/>
            <person name="Sanders M."/>
            <person name="Quail M."/>
            <person name="Ollomo B."/>
            <person name="Renaud F."/>
            <person name="Thomas A.W."/>
            <person name="Prugnolle F."/>
            <person name="Conway D.J."/>
            <person name="Newbold C."/>
            <person name="Berriman M."/>
        </authorList>
    </citation>
    <scope>NUCLEOTIDE SEQUENCE [LARGE SCALE GENOMIC DNA]</scope>
    <source>
        <strain evidence="4">CDC</strain>
    </source>
</reference>
<evidence type="ECO:0000313" key="5">
    <source>
        <dbReference type="Proteomes" id="UP000027581"/>
    </source>
</evidence>
<reference evidence="4" key="1">
    <citation type="submission" date="2014-01" db="EMBL/GenBank/DDBJ databases">
        <authorList>
            <person name="Aslett M."/>
        </authorList>
    </citation>
    <scope>NUCLEOTIDE SEQUENCE</scope>
    <source>
        <strain evidence="4">CDC</strain>
    </source>
</reference>
<evidence type="ECO:0000256" key="3">
    <source>
        <dbReference type="SAM" id="Phobius"/>
    </source>
</evidence>
<organism evidence="4 5">
    <name type="scientific">Plasmodium reichenowi</name>
    <dbReference type="NCBI Taxonomy" id="5854"/>
    <lineage>
        <taxon>Eukaryota</taxon>
        <taxon>Sar</taxon>
        <taxon>Alveolata</taxon>
        <taxon>Apicomplexa</taxon>
        <taxon>Aconoidasida</taxon>
        <taxon>Haemosporida</taxon>
        <taxon>Plasmodiidae</taxon>
        <taxon>Plasmodium</taxon>
        <taxon>Plasmodium (Laverania)</taxon>
    </lineage>
</organism>
<dbReference type="Pfam" id="PF02009">
    <property type="entry name" value="RIFIN"/>
    <property type="match status" value="1"/>
</dbReference>
<keyword evidence="3" id="KW-0472">Membrane</keyword>
<accession>A0A060RMR4</accession>
<keyword evidence="1" id="KW-0175">Coiled coil</keyword>
<proteinExistence type="predicted"/>
<feature type="coiled-coil region" evidence="1">
    <location>
        <begin position="65"/>
        <end position="92"/>
    </location>
</feature>
<dbReference type="AlphaFoldDB" id="A0A060RMR4"/>
<sequence length="312" mass="35320">MKVHYINILLFALPLNILVYNQRNHKSTTRRTPKIPTNRSLCEGEKQSSNYDKDTGMKSIMQQFVDRTSQRFEEYKERLKDKRRKRKEQRDKNIQEIIEKDKREKSLEQKIEKGCLKCGCALGGGVLPVWGLVSGIWYASLSQHATKLAIQKGIAEGLKVGLEKVREIANPLSSGVKGTMPEINELETLIAGKFTDEVTLRGIFECINNNINGPLRQAHEPFFTTVKAMAGKSLTQFNESYPTQAAEVTKAVAEGEAAEFAANTSLLSNSIIVSVVTILVIVLIMIIIYLVLRYRRKKKMKKKAEYTKLLNQ</sequence>
<evidence type="ECO:0000313" key="4">
    <source>
        <dbReference type="EMBL" id="CDO62075.1"/>
    </source>
</evidence>
<dbReference type="InterPro" id="IPR006373">
    <property type="entry name" value="VSA_Rifin"/>
</dbReference>
<dbReference type="VEuPathDB" id="PlasmoDB:PRCDC_0011200"/>